<gene>
    <name evidence="1" type="ORF">P8A18_01860</name>
</gene>
<accession>A0ABY9HCN1</accession>
<protein>
    <submittedName>
        <fullName evidence="1">Uncharacterized protein</fullName>
    </submittedName>
</protein>
<dbReference type="RefSeq" id="WP_306051126.1">
    <property type="nucleotide sequence ID" value="NZ_CP120997.1"/>
</dbReference>
<dbReference type="Proteomes" id="UP001239522">
    <property type="component" value="Chromosome"/>
</dbReference>
<evidence type="ECO:0000313" key="1">
    <source>
        <dbReference type="EMBL" id="WLQ32267.1"/>
    </source>
</evidence>
<reference evidence="1 2" key="1">
    <citation type="submission" date="2023-03" db="EMBL/GenBank/DDBJ databases">
        <title>Isolation and description of six Streptomyces strains from soil environments, able to metabolize different microbial glucans.</title>
        <authorList>
            <person name="Widen T."/>
            <person name="Larsbrink J."/>
        </authorList>
    </citation>
    <scope>NUCLEOTIDE SEQUENCE [LARGE SCALE GENOMIC DNA]</scope>
    <source>
        <strain evidence="1 2">Mut1</strain>
    </source>
</reference>
<keyword evidence="2" id="KW-1185">Reference proteome</keyword>
<dbReference type="InterPro" id="IPR029058">
    <property type="entry name" value="AB_hydrolase_fold"/>
</dbReference>
<dbReference type="Gene3D" id="3.40.50.1820">
    <property type="entry name" value="alpha/beta hydrolase"/>
    <property type="match status" value="1"/>
</dbReference>
<name>A0ABY9HCN1_9ACTN</name>
<dbReference type="EMBL" id="CP120997">
    <property type="protein sequence ID" value="WLQ32267.1"/>
    <property type="molecule type" value="Genomic_DNA"/>
</dbReference>
<sequence>MDTDTAGARHTVLAIEFTGLPEEQKLDRLTKDVDCLRLDPLTVDRTGSPGLPELAARVRDGLTNGPPAFVLAYCTAAPLALHLAEACRQRFGTVPHAVLFDPDPGSASYLRTEFAVLCGNLGADPGAALERAAGLDGAALTAALQAELLALEGGLVRTYGGDQDAEDLVAHLLARYAVWLAFLAAGPAAGPAPAEGPVTVITGRPAVDLAALVTDPSRVTVHHCDTRGGPLLHSEAADTTLRALEGFQ</sequence>
<organism evidence="1 2">
    <name type="scientific">Streptomyces castrisilvae</name>
    <dbReference type="NCBI Taxonomy" id="3033811"/>
    <lineage>
        <taxon>Bacteria</taxon>
        <taxon>Bacillati</taxon>
        <taxon>Actinomycetota</taxon>
        <taxon>Actinomycetes</taxon>
        <taxon>Kitasatosporales</taxon>
        <taxon>Streptomycetaceae</taxon>
        <taxon>Streptomyces</taxon>
    </lineage>
</organism>
<evidence type="ECO:0000313" key="2">
    <source>
        <dbReference type="Proteomes" id="UP001239522"/>
    </source>
</evidence>
<proteinExistence type="predicted"/>